<feature type="region of interest" description="Disordered" evidence="6">
    <location>
        <begin position="1"/>
        <end position="97"/>
    </location>
</feature>
<dbReference type="GO" id="GO:0001228">
    <property type="term" value="F:DNA-binding transcription activator activity, RNA polymerase II-specific"/>
    <property type="evidence" value="ECO:0007669"/>
    <property type="project" value="TreeGrafter"/>
</dbReference>
<feature type="compositionally biased region" description="Low complexity" evidence="6">
    <location>
        <begin position="22"/>
        <end position="44"/>
    </location>
</feature>
<evidence type="ECO:0000313" key="8">
    <source>
        <dbReference type="EMBL" id="KAF9734564.1"/>
    </source>
</evidence>
<reference evidence="8" key="1">
    <citation type="journal article" date="2020" name="Mol. Plant Microbe Interact.">
        <title>Genome Sequence of the Biocontrol Agent Coniothyrium minitans strain Conio (IMI 134523).</title>
        <authorList>
            <person name="Patel D."/>
            <person name="Shittu T.A."/>
            <person name="Baroncelli R."/>
            <person name="Muthumeenakshi S."/>
            <person name="Osborne T.H."/>
            <person name="Janganan T.K."/>
            <person name="Sreenivasaprasad S."/>
        </authorList>
    </citation>
    <scope>NUCLEOTIDE SEQUENCE</scope>
    <source>
        <strain evidence="8">Conio</strain>
    </source>
</reference>
<evidence type="ECO:0000256" key="6">
    <source>
        <dbReference type="SAM" id="MobiDB-lite"/>
    </source>
</evidence>
<keyword evidence="9" id="KW-1185">Reference proteome</keyword>
<name>A0A9P6GFN2_9PLEO</name>
<dbReference type="Proteomes" id="UP000756921">
    <property type="component" value="Unassembled WGS sequence"/>
</dbReference>
<protein>
    <submittedName>
        <fullName evidence="8">BZIP transcription factor</fullName>
    </submittedName>
</protein>
<dbReference type="OrthoDB" id="2257100at2759"/>
<evidence type="ECO:0000256" key="2">
    <source>
        <dbReference type="ARBA" id="ARBA00023015"/>
    </source>
</evidence>
<evidence type="ECO:0000256" key="1">
    <source>
        <dbReference type="ARBA" id="ARBA00004123"/>
    </source>
</evidence>
<feature type="compositionally biased region" description="Polar residues" evidence="6">
    <location>
        <begin position="45"/>
        <end position="56"/>
    </location>
</feature>
<dbReference type="InterPro" id="IPR046347">
    <property type="entry name" value="bZIP_sf"/>
</dbReference>
<dbReference type="PANTHER" id="PTHR13044:SF38">
    <property type="entry name" value="BZIP DOMAIN-CONTAINING PROTEIN"/>
    <property type="match status" value="1"/>
</dbReference>
<gene>
    <name evidence="8" type="ORF">PMIN01_07467</name>
</gene>
<dbReference type="Gene3D" id="1.20.5.170">
    <property type="match status" value="1"/>
</dbReference>
<evidence type="ECO:0000313" key="9">
    <source>
        <dbReference type="Proteomes" id="UP000756921"/>
    </source>
</evidence>
<keyword evidence="4" id="KW-0804">Transcription</keyword>
<dbReference type="PROSITE" id="PS00036">
    <property type="entry name" value="BZIP_BASIC"/>
    <property type="match status" value="1"/>
</dbReference>
<dbReference type="Pfam" id="PF07716">
    <property type="entry name" value="bZIP_2"/>
    <property type="match status" value="1"/>
</dbReference>
<keyword evidence="5" id="KW-0539">Nucleus</keyword>
<dbReference type="CDD" id="cd12193">
    <property type="entry name" value="bZIP_GCN4"/>
    <property type="match status" value="1"/>
</dbReference>
<evidence type="ECO:0000256" key="5">
    <source>
        <dbReference type="ARBA" id="ARBA00023242"/>
    </source>
</evidence>
<dbReference type="SMART" id="SM00338">
    <property type="entry name" value="BRLZ"/>
    <property type="match status" value="1"/>
</dbReference>
<dbReference type="EMBL" id="WJXW01000007">
    <property type="protein sequence ID" value="KAF9734564.1"/>
    <property type="molecule type" value="Genomic_DNA"/>
</dbReference>
<dbReference type="AlphaFoldDB" id="A0A9P6GFN2"/>
<dbReference type="GO" id="GO:0005634">
    <property type="term" value="C:nucleus"/>
    <property type="evidence" value="ECO:0007669"/>
    <property type="project" value="UniProtKB-SubCell"/>
</dbReference>
<dbReference type="InterPro" id="IPR004827">
    <property type="entry name" value="bZIP"/>
</dbReference>
<evidence type="ECO:0000259" key="7">
    <source>
        <dbReference type="PROSITE" id="PS50217"/>
    </source>
</evidence>
<dbReference type="GO" id="GO:0000977">
    <property type="term" value="F:RNA polymerase II transcription regulatory region sequence-specific DNA binding"/>
    <property type="evidence" value="ECO:0007669"/>
    <property type="project" value="TreeGrafter"/>
</dbReference>
<organism evidence="8 9">
    <name type="scientific">Paraphaeosphaeria minitans</name>
    <dbReference type="NCBI Taxonomy" id="565426"/>
    <lineage>
        <taxon>Eukaryota</taxon>
        <taxon>Fungi</taxon>
        <taxon>Dikarya</taxon>
        <taxon>Ascomycota</taxon>
        <taxon>Pezizomycotina</taxon>
        <taxon>Dothideomycetes</taxon>
        <taxon>Pleosporomycetidae</taxon>
        <taxon>Pleosporales</taxon>
        <taxon>Massarineae</taxon>
        <taxon>Didymosphaeriaceae</taxon>
        <taxon>Paraphaeosphaeria</taxon>
    </lineage>
</organism>
<keyword evidence="2" id="KW-0805">Transcription regulation</keyword>
<evidence type="ECO:0000256" key="4">
    <source>
        <dbReference type="ARBA" id="ARBA00023163"/>
    </source>
</evidence>
<dbReference type="PANTHER" id="PTHR13044">
    <property type="entry name" value="ACTIVATING TRANSCRIPTION FACTOR ATF 4/5"/>
    <property type="match status" value="1"/>
</dbReference>
<feature type="compositionally biased region" description="Polar residues" evidence="6">
    <location>
        <begin position="1"/>
        <end position="17"/>
    </location>
</feature>
<proteinExistence type="predicted"/>
<evidence type="ECO:0000256" key="3">
    <source>
        <dbReference type="ARBA" id="ARBA00023125"/>
    </source>
</evidence>
<sequence length="123" mass="13538">MPSPDTTIYNTHVSQSMEKGLSNSGSLASSNSYNQSSSSPETSSTKLPASKASSAPLTDPARVEKRKANTMAARRYRQKRVDQMNTLESQLKDTQTERDAFKVRCARLEGEVETLRALLAARK</sequence>
<feature type="domain" description="BZIP" evidence="7">
    <location>
        <begin position="59"/>
        <end position="122"/>
    </location>
</feature>
<comment type="caution">
    <text evidence="8">The sequence shown here is derived from an EMBL/GenBank/DDBJ whole genome shotgun (WGS) entry which is preliminary data.</text>
</comment>
<keyword evidence="3" id="KW-0238">DNA-binding</keyword>
<comment type="subcellular location">
    <subcellularLocation>
        <location evidence="1">Nucleus</location>
    </subcellularLocation>
</comment>
<dbReference type="SUPFAM" id="SSF57959">
    <property type="entry name" value="Leucine zipper domain"/>
    <property type="match status" value="1"/>
</dbReference>
<accession>A0A9P6GFN2</accession>
<dbReference type="PROSITE" id="PS50217">
    <property type="entry name" value="BZIP"/>
    <property type="match status" value="1"/>
</dbReference>